<dbReference type="OrthoDB" id="5397557at2759"/>
<feature type="domain" description="C2H2-type" evidence="1">
    <location>
        <begin position="303"/>
        <end position="327"/>
    </location>
</feature>
<keyword evidence="3" id="KW-1185">Reference proteome</keyword>
<sequence>MLSAIPKSPWTRPLNWNLHVDFKFEPRIPFPFYIQPEPIRLPGPTFTQFCRLPTELQQRVLYFCDGPTLFQLMRVSSATRAEAENLFWSSPDAWYYVDAYWLFAGGFPGLTHYTLDFLAHVEQVEVDVSEIELFLRPEEPDPHTGQLVPPSQSPEELAHGFWQTLQHRFPRATHVVMSRNAEQKYDKPLPYDLKMMVQMCPTNITTSASLLQYDVCRFRRERSLWRLRGGDTNSTGEWEKISPVWTRQSILPPPKEFRGPVGVYEHIFYKYRRLALQEWALWPLQIEALERHYFDGRYEPFSCPDPTCEARFEHVGEWTLHAIDSAHDLQRQGIVLPNKVKAIFHERRKALSRKRHDLDEAFQRLFDDWGEEESEKRHNTAQAFLHQLEHDPLYAHGKPARECSTWIQFLLDMDPTGQRSLRAVFYGGVRLKEAKEA</sequence>
<evidence type="ECO:0000313" key="2">
    <source>
        <dbReference type="EMBL" id="KAF2175416.1"/>
    </source>
</evidence>
<evidence type="ECO:0000259" key="1">
    <source>
        <dbReference type="PROSITE" id="PS00028"/>
    </source>
</evidence>
<dbReference type="Proteomes" id="UP000800200">
    <property type="component" value="Unassembled WGS sequence"/>
</dbReference>
<name>A0A6A6DCQ1_9PEZI</name>
<gene>
    <name evidence="2" type="ORF">K469DRAFT_756261</name>
</gene>
<dbReference type="EMBL" id="ML994734">
    <property type="protein sequence ID" value="KAF2175416.1"/>
    <property type="molecule type" value="Genomic_DNA"/>
</dbReference>
<dbReference type="InterPro" id="IPR013087">
    <property type="entry name" value="Znf_C2H2_type"/>
</dbReference>
<protein>
    <recommendedName>
        <fullName evidence="1">C2H2-type domain-containing protein</fullName>
    </recommendedName>
</protein>
<evidence type="ECO:0000313" key="3">
    <source>
        <dbReference type="Proteomes" id="UP000800200"/>
    </source>
</evidence>
<reference evidence="2" key="1">
    <citation type="journal article" date="2020" name="Stud. Mycol.">
        <title>101 Dothideomycetes genomes: a test case for predicting lifestyles and emergence of pathogens.</title>
        <authorList>
            <person name="Haridas S."/>
            <person name="Albert R."/>
            <person name="Binder M."/>
            <person name="Bloem J."/>
            <person name="Labutti K."/>
            <person name="Salamov A."/>
            <person name="Andreopoulos B."/>
            <person name="Baker S."/>
            <person name="Barry K."/>
            <person name="Bills G."/>
            <person name="Bluhm B."/>
            <person name="Cannon C."/>
            <person name="Castanera R."/>
            <person name="Culley D."/>
            <person name="Daum C."/>
            <person name="Ezra D."/>
            <person name="Gonzalez J."/>
            <person name="Henrissat B."/>
            <person name="Kuo A."/>
            <person name="Liang C."/>
            <person name="Lipzen A."/>
            <person name="Lutzoni F."/>
            <person name="Magnuson J."/>
            <person name="Mondo S."/>
            <person name="Nolan M."/>
            <person name="Ohm R."/>
            <person name="Pangilinan J."/>
            <person name="Park H.-J."/>
            <person name="Ramirez L."/>
            <person name="Alfaro M."/>
            <person name="Sun H."/>
            <person name="Tritt A."/>
            <person name="Yoshinaga Y."/>
            <person name="Zwiers L.-H."/>
            <person name="Turgeon B."/>
            <person name="Goodwin S."/>
            <person name="Spatafora J."/>
            <person name="Crous P."/>
            <person name="Grigoriev I."/>
        </authorList>
    </citation>
    <scope>NUCLEOTIDE SEQUENCE</scope>
    <source>
        <strain evidence="2">CBS 207.26</strain>
    </source>
</reference>
<organism evidence="2 3">
    <name type="scientific">Zopfia rhizophila CBS 207.26</name>
    <dbReference type="NCBI Taxonomy" id="1314779"/>
    <lineage>
        <taxon>Eukaryota</taxon>
        <taxon>Fungi</taxon>
        <taxon>Dikarya</taxon>
        <taxon>Ascomycota</taxon>
        <taxon>Pezizomycotina</taxon>
        <taxon>Dothideomycetes</taxon>
        <taxon>Dothideomycetes incertae sedis</taxon>
        <taxon>Zopfiaceae</taxon>
        <taxon>Zopfia</taxon>
    </lineage>
</organism>
<proteinExistence type="predicted"/>
<accession>A0A6A6DCQ1</accession>
<dbReference type="AlphaFoldDB" id="A0A6A6DCQ1"/>
<dbReference type="PROSITE" id="PS00028">
    <property type="entry name" value="ZINC_FINGER_C2H2_1"/>
    <property type="match status" value="1"/>
</dbReference>